<feature type="transmembrane region" description="Helical" evidence="1">
    <location>
        <begin position="79"/>
        <end position="107"/>
    </location>
</feature>
<evidence type="ECO:0000256" key="1">
    <source>
        <dbReference type="SAM" id="Phobius"/>
    </source>
</evidence>
<proteinExistence type="predicted"/>
<organism evidence="2 3">
    <name type="scientific">Propionispora vibrioides</name>
    <dbReference type="NCBI Taxonomy" id="112903"/>
    <lineage>
        <taxon>Bacteria</taxon>
        <taxon>Bacillati</taxon>
        <taxon>Bacillota</taxon>
        <taxon>Negativicutes</taxon>
        <taxon>Selenomonadales</taxon>
        <taxon>Sporomusaceae</taxon>
        <taxon>Propionispora</taxon>
    </lineage>
</organism>
<dbReference type="EMBL" id="FODY01000001">
    <property type="protein sequence ID" value="SEO34002.1"/>
    <property type="molecule type" value="Genomic_DNA"/>
</dbReference>
<gene>
    <name evidence="2" type="ORF">SAMN04490178_101257</name>
</gene>
<keyword evidence="1" id="KW-0472">Membrane</keyword>
<keyword evidence="1" id="KW-0812">Transmembrane</keyword>
<reference evidence="2 3" key="1">
    <citation type="submission" date="2016-10" db="EMBL/GenBank/DDBJ databases">
        <authorList>
            <person name="de Groot N.N."/>
        </authorList>
    </citation>
    <scope>NUCLEOTIDE SEQUENCE [LARGE SCALE GENOMIC DNA]</scope>
    <source>
        <strain evidence="2 3">DSM 13305</strain>
    </source>
</reference>
<sequence length="154" mass="16803">MLLWKAILILWMMAGVVCTLAPNLPGTAMIALGIAGYYMATEVFLPSFFWPVVLTVVLIAELGGRLVRGYLMKQQALHFVIDTAVGNFAGVLMTSAFIGTLPGILVWQTLIGKTLMPSRDDFIRGASYLFILLLLRGVCGLILFGLAANYLFMP</sequence>
<name>A0A1H8NWR0_9FIRM</name>
<dbReference type="RefSeq" id="WP_091743569.1">
    <property type="nucleotide sequence ID" value="NZ_FODY01000001.1"/>
</dbReference>
<feature type="transmembrane region" description="Helical" evidence="1">
    <location>
        <begin position="127"/>
        <end position="152"/>
    </location>
</feature>
<evidence type="ECO:0000313" key="2">
    <source>
        <dbReference type="EMBL" id="SEO34002.1"/>
    </source>
</evidence>
<dbReference type="Proteomes" id="UP000198847">
    <property type="component" value="Unassembled WGS sequence"/>
</dbReference>
<dbReference type="OrthoDB" id="1682599at2"/>
<keyword evidence="3" id="KW-1185">Reference proteome</keyword>
<protein>
    <submittedName>
        <fullName evidence="2">Uncharacterized protein</fullName>
    </submittedName>
</protein>
<accession>A0A1H8NWR0</accession>
<dbReference type="AlphaFoldDB" id="A0A1H8NWR0"/>
<evidence type="ECO:0000313" key="3">
    <source>
        <dbReference type="Proteomes" id="UP000198847"/>
    </source>
</evidence>
<dbReference type="STRING" id="112903.SAMN04490178_101257"/>
<feature type="transmembrane region" description="Helical" evidence="1">
    <location>
        <begin position="7"/>
        <end position="36"/>
    </location>
</feature>
<feature type="transmembrane region" description="Helical" evidence="1">
    <location>
        <begin position="48"/>
        <end position="67"/>
    </location>
</feature>
<keyword evidence="1" id="KW-1133">Transmembrane helix</keyword>